<dbReference type="AlphaFoldDB" id="A0A250J4V7"/>
<protein>
    <submittedName>
        <fullName evidence="1">Uncharacterized protein</fullName>
    </submittedName>
</protein>
<reference evidence="1 2" key="1">
    <citation type="submission" date="2017-06" db="EMBL/GenBank/DDBJ databases">
        <title>Sequencing and comparative analysis of myxobacterial genomes.</title>
        <authorList>
            <person name="Rupp O."/>
            <person name="Goesmann A."/>
            <person name="Sogaard-Andersen L."/>
        </authorList>
    </citation>
    <scope>NUCLEOTIDE SEQUENCE [LARGE SCALE GENOMIC DNA]</scope>
    <source>
        <strain evidence="1 2">DSM 52655</strain>
    </source>
</reference>
<gene>
    <name evidence="1" type="ORF">CYFUS_004403</name>
</gene>
<organism evidence="1 2">
    <name type="scientific">Cystobacter fuscus</name>
    <dbReference type="NCBI Taxonomy" id="43"/>
    <lineage>
        <taxon>Bacteria</taxon>
        <taxon>Pseudomonadati</taxon>
        <taxon>Myxococcota</taxon>
        <taxon>Myxococcia</taxon>
        <taxon>Myxococcales</taxon>
        <taxon>Cystobacterineae</taxon>
        <taxon>Archangiaceae</taxon>
        <taxon>Cystobacter</taxon>
    </lineage>
</organism>
<sequence>MEILVISDDAVEEQISRSLEASPSLPWRISRSKVSDFLRASGATFSDEDGLFHHQQPAAGGSTSAQPIILNRVVEISDQTLKALGGENSLLARGLVTSALDHVLRGYKKVIGTPGVCSPVGHLVPLVSQWKLIGKKVPGLRTPEYKYGYGPEPIDSAPFARPIWKSPFDFYSWKVSDAPPAVHWDSFVVNRPEGTPVLLYFFGKAWDAQFLAPGQALSEELKGRLRELIPALQETFGAFSGESLMFADGPVLTFASFSHYFSAASRQARFQSVLLEGLAAELPLARG</sequence>
<evidence type="ECO:0000313" key="1">
    <source>
        <dbReference type="EMBL" id="ATB38965.1"/>
    </source>
</evidence>
<dbReference type="Proteomes" id="UP000217257">
    <property type="component" value="Chromosome"/>
</dbReference>
<evidence type="ECO:0000313" key="2">
    <source>
        <dbReference type="Proteomes" id="UP000217257"/>
    </source>
</evidence>
<dbReference type="KEGG" id="cfus:CYFUS_004403"/>
<name>A0A250J4V7_9BACT</name>
<dbReference type="RefSeq" id="WP_095987061.1">
    <property type="nucleotide sequence ID" value="NZ_CP022098.1"/>
</dbReference>
<proteinExistence type="predicted"/>
<dbReference type="EMBL" id="CP022098">
    <property type="protein sequence ID" value="ATB38965.1"/>
    <property type="molecule type" value="Genomic_DNA"/>
</dbReference>
<accession>A0A250J4V7</accession>